<dbReference type="AlphaFoldDB" id="A0A148KL48"/>
<dbReference type="InterPro" id="IPR006379">
    <property type="entry name" value="HAD-SF_hydro_IIB"/>
</dbReference>
<evidence type="ECO:0000313" key="1">
    <source>
        <dbReference type="EMBL" id="KXI27017.1"/>
    </source>
</evidence>
<dbReference type="GO" id="GO:0005829">
    <property type="term" value="C:cytosol"/>
    <property type="evidence" value="ECO:0007669"/>
    <property type="project" value="TreeGrafter"/>
</dbReference>
<reference evidence="2" key="1">
    <citation type="submission" date="2016-02" db="EMBL/GenBank/DDBJ databases">
        <authorList>
            <person name="Schultz-Johansen M."/>
            <person name="Glaring M.A."/>
            <person name="Bech P.K."/>
            <person name="Stougaard P."/>
        </authorList>
    </citation>
    <scope>NUCLEOTIDE SEQUENCE [LARGE SCALE GENOMIC DNA]</scope>
    <source>
        <strain evidence="2">S66</strain>
    </source>
</reference>
<sequence>MQLIFFDLDGTLLNDESEISTFTRDTLLLLKEKDIAFTVATGRTKLSAQRILAGHNFDLPHIYNNGVTIWDPKLQHLTLDNLLSQAEVASVINCALVHGITPFVNAIGFKSEQDHHHVIFHSETRHEAEKRLVEKFFSAPEAIILPLEALPLDSQVTNISMIGAADTMHKIWMELNRHGNLIAYSGMAIEGNNLMWLDVHHCLANKGAAVMNLKKQLGASKVMCFGDGDNDLSMFALADESYAPDNAKAEIKRAASSVIGHHHKDGIAHFLRERFSL</sequence>
<dbReference type="PANTHER" id="PTHR10000">
    <property type="entry name" value="PHOSPHOSERINE PHOSPHATASE"/>
    <property type="match status" value="1"/>
</dbReference>
<dbReference type="PANTHER" id="PTHR10000:SF8">
    <property type="entry name" value="HAD SUPERFAMILY HYDROLASE-LIKE, TYPE 3"/>
    <property type="match status" value="1"/>
</dbReference>
<keyword evidence="2" id="KW-1185">Reference proteome</keyword>
<dbReference type="RefSeq" id="WP_068382007.1">
    <property type="nucleotide sequence ID" value="NZ_LSNE01000018.1"/>
</dbReference>
<dbReference type="Gene3D" id="3.30.1240.10">
    <property type="match status" value="1"/>
</dbReference>
<dbReference type="Proteomes" id="UP000070299">
    <property type="component" value="Unassembled WGS sequence"/>
</dbReference>
<dbReference type="PROSITE" id="PS01229">
    <property type="entry name" value="COF_2"/>
    <property type="match status" value="1"/>
</dbReference>
<evidence type="ECO:0000313" key="2">
    <source>
        <dbReference type="Proteomes" id="UP000070299"/>
    </source>
</evidence>
<dbReference type="InterPro" id="IPR036412">
    <property type="entry name" value="HAD-like_sf"/>
</dbReference>
<dbReference type="PROSITE" id="PS01228">
    <property type="entry name" value="COF_1"/>
    <property type="match status" value="1"/>
</dbReference>
<dbReference type="InterPro" id="IPR023214">
    <property type="entry name" value="HAD_sf"/>
</dbReference>
<gene>
    <name evidence="1" type="ORF">AX660_02320</name>
</gene>
<accession>A0A148KL48</accession>
<proteinExistence type="predicted"/>
<dbReference type="SUPFAM" id="SSF56784">
    <property type="entry name" value="HAD-like"/>
    <property type="match status" value="1"/>
</dbReference>
<name>A0A148KL48_9ALTE</name>
<dbReference type="Pfam" id="PF08282">
    <property type="entry name" value="Hydrolase_3"/>
    <property type="match status" value="1"/>
</dbReference>
<organism evidence="1 2">
    <name type="scientific">Paraglaciecola hydrolytica</name>
    <dbReference type="NCBI Taxonomy" id="1799789"/>
    <lineage>
        <taxon>Bacteria</taxon>
        <taxon>Pseudomonadati</taxon>
        <taxon>Pseudomonadota</taxon>
        <taxon>Gammaproteobacteria</taxon>
        <taxon>Alteromonadales</taxon>
        <taxon>Alteromonadaceae</taxon>
        <taxon>Paraglaciecola</taxon>
    </lineage>
</organism>
<dbReference type="GO" id="GO:0016791">
    <property type="term" value="F:phosphatase activity"/>
    <property type="evidence" value="ECO:0007669"/>
    <property type="project" value="TreeGrafter"/>
</dbReference>
<comment type="caution">
    <text evidence="1">The sequence shown here is derived from an EMBL/GenBank/DDBJ whole genome shotgun (WGS) entry which is preliminary data.</text>
</comment>
<dbReference type="OrthoDB" id="5498330at2"/>
<protein>
    <submittedName>
        <fullName evidence="1">Haloacid dehalogenase</fullName>
    </submittedName>
</protein>
<dbReference type="Gene3D" id="3.40.50.1000">
    <property type="entry name" value="HAD superfamily/HAD-like"/>
    <property type="match status" value="1"/>
</dbReference>
<dbReference type="GO" id="GO:0000287">
    <property type="term" value="F:magnesium ion binding"/>
    <property type="evidence" value="ECO:0007669"/>
    <property type="project" value="UniProtKB-ARBA"/>
</dbReference>
<dbReference type="NCBIfam" id="TIGR01484">
    <property type="entry name" value="HAD-SF-IIB"/>
    <property type="match status" value="1"/>
</dbReference>
<dbReference type="STRING" id="1799789.AX660_02320"/>
<dbReference type="EMBL" id="LSNE01000018">
    <property type="protein sequence ID" value="KXI27017.1"/>
    <property type="molecule type" value="Genomic_DNA"/>
</dbReference>